<evidence type="ECO:0000313" key="3">
    <source>
        <dbReference type="Proteomes" id="UP001159427"/>
    </source>
</evidence>
<keyword evidence="1" id="KW-0732">Signal</keyword>
<gene>
    <name evidence="2" type="ORF">PEVE_00039810</name>
</gene>
<feature type="signal peptide" evidence="1">
    <location>
        <begin position="1"/>
        <end position="22"/>
    </location>
</feature>
<evidence type="ECO:0000256" key="1">
    <source>
        <dbReference type="SAM" id="SignalP"/>
    </source>
</evidence>
<feature type="chain" id="PRO_5046454632" evidence="1">
    <location>
        <begin position="23"/>
        <end position="147"/>
    </location>
</feature>
<proteinExistence type="predicted"/>
<keyword evidence="3" id="KW-1185">Reference proteome</keyword>
<accession>A0ABN8LQU4</accession>
<protein>
    <submittedName>
        <fullName evidence="2">Uncharacterized protein</fullName>
    </submittedName>
</protein>
<reference evidence="2 3" key="1">
    <citation type="submission" date="2022-05" db="EMBL/GenBank/DDBJ databases">
        <authorList>
            <consortium name="Genoscope - CEA"/>
            <person name="William W."/>
        </authorList>
    </citation>
    <scope>NUCLEOTIDE SEQUENCE [LARGE SCALE GENOMIC DNA]</scope>
</reference>
<organism evidence="2 3">
    <name type="scientific">Porites evermanni</name>
    <dbReference type="NCBI Taxonomy" id="104178"/>
    <lineage>
        <taxon>Eukaryota</taxon>
        <taxon>Metazoa</taxon>
        <taxon>Cnidaria</taxon>
        <taxon>Anthozoa</taxon>
        <taxon>Hexacorallia</taxon>
        <taxon>Scleractinia</taxon>
        <taxon>Fungiina</taxon>
        <taxon>Poritidae</taxon>
        <taxon>Porites</taxon>
    </lineage>
</organism>
<dbReference type="Proteomes" id="UP001159427">
    <property type="component" value="Unassembled WGS sequence"/>
</dbReference>
<sequence>MMIRAVLIVCVSILAFIVKVHGQSQLLRWCVEENGVCNQNWECCDKMLCSDHFGVGKCIPLISTYPAPWPAPVPAAPVPWYGPYIFLKPKKKKRKKRKKKTKILIKVAGDLTGLTVKAKKKNNLFQSNKVKPSTHERVEQKKITHLW</sequence>
<name>A0ABN8LQU4_9CNID</name>
<dbReference type="EMBL" id="CALNXI010000071">
    <property type="protein sequence ID" value="CAH3017803.1"/>
    <property type="molecule type" value="Genomic_DNA"/>
</dbReference>
<comment type="caution">
    <text evidence="2">The sequence shown here is derived from an EMBL/GenBank/DDBJ whole genome shotgun (WGS) entry which is preliminary data.</text>
</comment>
<evidence type="ECO:0000313" key="2">
    <source>
        <dbReference type="EMBL" id="CAH3017803.1"/>
    </source>
</evidence>